<accession>A0A5B7DDN4</accession>
<dbReference type="EMBL" id="VSRR010000771">
    <property type="protein sequence ID" value="MPC19450.1"/>
    <property type="molecule type" value="Genomic_DNA"/>
</dbReference>
<gene>
    <name evidence="2" type="ORF">E2C01_012365</name>
</gene>
<name>A0A5B7DDN4_PORTR</name>
<keyword evidence="3" id="KW-1185">Reference proteome</keyword>
<evidence type="ECO:0000313" key="2">
    <source>
        <dbReference type="EMBL" id="MPC19450.1"/>
    </source>
</evidence>
<sequence length="199" mass="22091">MRHKQEMSGEEDLIVIPPETSRGGLFPRHKGKINLRPHRCRGSGSPHGSPPHKPRDTIAPSPGGQEDAPHLLLLHLRPFQASITAAAVHIIFPSKNDALCRHKEVKTTQRLPRLPHPARLTPEGGPSPPSRRQHSISSFPVRNDAYNHIWKSYLYSPFLGAGKPHNTDLYGTEWCPPAAADQRLGPARLMTTHSPRWGS</sequence>
<proteinExistence type="predicted"/>
<feature type="compositionally biased region" description="Basic residues" evidence="1">
    <location>
        <begin position="27"/>
        <end position="41"/>
    </location>
</feature>
<evidence type="ECO:0000256" key="1">
    <source>
        <dbReference type="SAM" id="MobiDB-lite"/>
    </source>
</evidence>
<reference evidence="2 3" key="1">
    <citation type="submission" date="2019-05" db="EMBL/GenBank/DDBJ databases">
        <title>Another draft genome of Portunus trituberculatus and its Hox gene families provides insights of decapod evolution.</title>
        <authorList>
            <person name="Jeong J.-H."/>
            <person name="Song I."/>
            <person name="Kim S."/>
            <person name="Choi T."/>
            <person name="Kim D."/>
            <person name="Ryu S."/>
            <person name="Kim W."/>
        </authorList>
    </citation>
    <scope>NUCLEOTIDE SEQUENCE [LARGE SCALE GENOMIC DNA]</scope>
    <source>
        <tissue evidence="2">Muscle</tissue>
    </source>
</reference>
<dbReference type="Proteomes" id="UP000324222">
    <property type="component" value="Unassembled WGS sequence"/>
</dbReference>
<comment type="caution">
    <text evidence="2">The sequence shown here is derived from an EMBL/GenBank/DDBJ whole genome shotgun (WGS) entry which is preliminary data.</text>
</comment>
<evidence type="ECO:0000313" key="3">
    <source>
        <dbReference type="Proteomes" id="UP000324222"/>
    </source>
</evidence>
<feature type="region of interest" description="Disordered" evidence="1">
    <location>
        <begin position="1"/>
        <end position="66"/>
    </location>
</feature>
<dbReference type="AlphaFoldDB" id="A0A5B7DDN4"/>
<protein>
    <submittedName>
        <fullName evidence="2">Uncharacterized protein</fullName>
    </submittedName>
</protein>
<organism evidence="2 3">
    <name type="scientific">Portunus trituberculatus</name>
    <name type="common">Swimming crab</name>
    <name type="synonym">Neptunus trituberculatus</name>
    <dbReference type="NCBI Taxonomy" id="210409"/>
    <lineage>
        <taxon>Eukaryota</taxon>
        <taxon>Metazoa</taxon>
        <taxon>Ecdysozoa</taxon>
        <taxon>Arthropoda</taxon>
        <taxon>Crustacea</taxon>
        <taxon>Multicrustacea</taxon>
        <taxon>Malacostraca</taxon>
        <taxon>Eumalacostraca</taxon>
        <taxon>Eucarida</taxon>
        <taxon>Decapoda</taxon>
        <taxon>Pleocyemata</taxon>
        <taxon>Brachyura</taxon>
        <taxon>Eubrachyura</taxon>
        <taxon>Portunoidea</taxon>
        <taxon>Portunidae</taxon>
        <taxon>Portuninae</taxon>
        <taxon>Portunus</taxon>
    </lineage>
</organism>
<feature type="region of interest" description="Disordered" evidence="1">
    <location>
        <begin position="113"/>
        <end position="138"/>
    </location>
</feature>